<evidence type="ECO:0000313" key="2">
    <source>
        <dbReference type="EMBL" id="KAJ5224100.1"/>
    </source>
</evidence>
<dbReference type="PROSITE" id="PS50206">
    <property type="entry name" value="RHODANESE_3"/>
    <property type="match status" value="1"/>
</dbReference>
<proteinExistence type="predicted"/>
<evidence type="ECO:0000259" key="1">
    <source>
        <dbReference type="PROSITE" id="PS50206"/>
    </source>
</evidence>
<accession>A0A9W9NQ66</accession>
<dbReference type="SUPFAM" id="SSF52821">
    <property type="entry name" value="Rhodanese/Cell cycle control phosphatase"/>
    <property type="match status" value="1"/>
</dbReference>
<reference evidence="2" key="1">
    <citation type="submission" date="2022-11" db="EMBL/GenBank/DDBJ databases">
        <authorList>
            <person name="Petersen C."/>
        </authorList>
    </citation>
    <scope>NUCLEOTIDE SEQUENCE</scope>
    <source>
        <strain evidence="2">IBT 19713</strain>
    </source>
</reference>
<organism evidence="2 3">
    <name type="scientific">Penicillium chermesinum</name>
    <dbReference type="NCBI Taxonomy" id="63820"/>
    <lineage>
        <taxon>Eukaryota</taxon>
        <taxon>Fungi</taxon>
        <taxon>Dikarya</taxon>
        <taxon>Ascomycota</taxon>
        <taxon>Pezizomycotina</taxon>
        <taxon>Eurotiomycetes</taxon>
        <taxon>Eurotiomycetidae</taxon>
        <taxon>Eurotiales</taxon>
        <taxon>Aspergillaceae</taxon>
        <taxon>Penicillium</taxon>
    </lineage>
</organism>
<dbReference type="GeneID" id="83205241"/>
<evidence type="ECO:0000313" key="3">
    <source>
        <dbReference type="Proteomes" id="UP001150941"/>
    </source>
</evidence>
<dbReference type="Pfam" id="PF00581">
    <property type="entry name" value="Rhodanese"/>
    <property type="match status" value="1"/>
</dbReference>
<reference evidence="2" key="2">
    <citation type="journal article" date="2023" name="IMA Fungus">
        <title>Comparative genomic study of the Penicillium genus elucidates a diverse pangenome and 15 lateral gene transfer events.</title>
        <authorList>
            <person name="Petersen C."/>
            <person name="Sorensen T."/>
            <person name="Nielsen M.R."/>
            <person name="Sondergaard T.E."/>
            <person name="Sorensen J.L."/>
            <person name="Fitzpatrick D.A."/>
            <person name="Frisvad J.C."/>
            <person name="Nielsen K.L."/>
        </authorList>
    </citation>
    <scope>NUCLEOTIDE SEQUENCE</scope>
    <source>
        <strain evidence="2">IBT 19713</strain>
    </source>
</reference>
<dbReference type="InterPro" id="IPR036873">
    <property type="entry name" value="Rhodanese-like_dom_sf"/>
</dbReference>
<dbReference type="RefSeq" id="XP_058328283.1">
    <property type="nucleotide sequence ID" value="XM_058477938.1"/>
</dbReference>
<dbReference type="Proteomes" id="UP001150941">
    <property type="component" value="Unassembled WGS sequence"/>
</dbReference>
<dbReference type="EMBL" id="JAPQKS010000006">
    <property type="protein sequence ID" value="KAJ5224100.1"/>
    <property type="molecule type" value="Genomic_DNA"/>
</dbReference>
<sequence length="165" mass="18165">MANTGSEAPPWHAAYPTPQIKAPSVSREEVLQWLRDGKAGEDFVLVDLRRNDFEVSGPRCPRMKKSPRGGTIRGSLNLPAQSLFLTIPTLYKVLEGSGVEKVVWYCGSSGGRGTRAAGWFADYLAERDTRLQSLVLTGGIKGWASAGPEYTEWMDEYDAAAWARK</sequence>
<dbReference type="Gene3D" id="3.40.250.10">
    <property type="entry name" value="Rhodanese-like domain"/>
    <property type="match status" value="1"/>
</dbReference>
<dbReference type="OrthoDB" id="8300214at2759"/>
<dbReference type="SMART" id="SM00450">
    <property type="entry name" value="RHOD"/>
    <property type="match status" value="1"/>
</dbReference>
<dbReference type="AlphaFoldDB" id="A0A9W9NQ66"/>
<gene>
    <name evidence="2" type="ORF">N7468_008642</name>
</gene>
<feature type="domain" description="Rhodanese" evidence="1">
    <location>
        <begin position="39"/>
        <end position="152"/>
    </location>
</feature>
<name>A0A9W9NQ66_9EURO</name>
<dbReference type="InterPro" id="IPR001763">
    <property type="entry name" value="Rhodanese-like_dom"/>
</dbReference>
<keyword evidence="3" id="KW-1185">Reference proteome</keyword>
<protein>
    <recommendedName>
        <fullName evidence="1">Rhodanese domain-containing protein</fullName>
    </recommendedName>
</protein>
<comment type="caution">
    <text evidence="2">The sequence shown here is derived from an EMBL/GenBank/DDBJ whole genome shotgun (WGS) entry which is preliminary data.</text>
</comment>